<sequence length="189" mass="20298">MTVDGSPLDAKDFKQAMRQCAGAVALVTVGAEHGKRTGLTVTSACSLSDKPPSLIVCVNRNASAHARIREEGAFAINFLHEDHAMLALTFSGQKGVNGDDRFAFGQWTRGITGAPVLTDAVAAFDCVLAQEFETTTHSIFVGEVRSVSHGAESTPLIYLRSSFHTPREMRGTVTVGDLDSRHLSWSDFS</sequence>
<organism evidence="4 5">
    <name type="scientific">Bradyrhizobium nitroreducens</name>
    <dbReference type="NCBI Taxonomy" id="709803"/>
    <lineage>
        <taxon>Bacteria</taxon>
        <taxon>Pseudomonadati</taxon>
        <taxon>Pseudomonadota</taxon>
        <taxon>Alphaproteobacteria</taxon>
        <taxon>Hyphomicrobiales</taxon>
        <taxon>Nitrobacteraceae</taxon>
        <taxon>Bradyrhizobium</taxon>
    </lineage>
</organism>
<dbReference type="SMART" id="SM00903">
    <property type="entry name" value="Flavin_Reduct"/>
    <property type="match status" value="1"/>
</dbReference>
<evidence type="ECO:0000259" key="3">
    <source>
        <dbReference type="SMART" id="SM00903"/>
    </source>
</evidence>
<feature type="domain" description="Flavin reductase like" evidence="3">
    <location>
        <begin position="17"/>
        <end position="165"/>
    </location>
</feature>
<dbReference type="InterPro" id="IPR050268">
    <property type="entry name" value="NADH-dep_flavin_reductase"/>
</dbReference>
<gene>
    <name evidence="4" type="ORF">TSA1_21965</name>
</gene>
<dbReference type="InterPro" id="IPR012349">
    <property type="entry name" value="Split_barrel_FMN-bd"/>
</dbReference>
<dbReference type="RefSeq" id="WP_174719024.1">
    <property type="nucleotide sequence ID" value="NZ_LFJC01000003.1"/>
</dbReference>
<evidence type="ECO:0000256" key="1">
    <source>
        <dbReference type="ARBA" id="ARBA00008898"/>
    </source>
</evidence>
<protein>
    <submittedName>
        <fullName evidence="4">Flavin oxidoreductase</fullName>
    </submittedName>
</protein>
<comment type="similarity">
    <text evidence="1">Belongs to the non-flavoprotein flavin reductase family.</text>
</comment>
<dbReference type="Pfam" id="PF01613">
    <property type="entry name" value="Flavin_Reduct"/>
    <property type="match status" value="1"/>
</dbReference>
<comment type="caution">
    <text evidence="4">The sequence shown here is derived from an EMBL/GenBank/DDBJ whole genome shotgun (WGS) entry which is preliminary data.</text>
</comment>
<proteinExistence type="inferred from homology"/>
<keyword evidence="5" id="KW-1185">Reference proteome</keyword>
<dbReference type="Proteomes" id="UP000228930">
    <property type="component" value="Unassembled WGS sequence"/>
</dbReference>
<keyword evidence="2" id="KW-0560">Oxidoreductase</keyword>
<evidence type="ECO:0000313" key="5">
    <source>
        <dbReference type="Proteomes" id="UP000228930"/>
    </source>
</evidence>
<evidence type="ECO:0000313" key="4">
    <source>
        <dbReference type="EMBL" id="PIT03124.1"/>
    </source>
</evidence>
<dbReference type="EMBL" id="LFJC01000003">
    <property type="protein sequence ID" value="PIT03124.1"/>
    <property type="molecule type" value="Genomic_DNA"/>
</dbReference>
<dbReference type="PANTHER" id="PTHR30466">
    <property type="entry name" value="FLAVIN REDUCTASE"/>
    <property type="match status" value="1"/>
</dbReference>
<dbReference type="GO" id="GO:0010181">
    <property type="term" value="F:FMN binding"/>
    <property type="evidence" value="ECO:0007669"/>
    <property type="project" value="InterPro"/>
</dbReference>
<dbReference type="Gene3D" id="2.30.110.10">
    <property type="entry name" value="Electron Transport, Fmn-binding Protein, Chain A"/>
    <property type="match status" value="1"/>
</dbReference>
<name>A0A2M6UET8_9BRAD</name>
<reference evidence="4 5" key="1">
    <citation type="submission" date="2015-06" db="EMBL/GenBank/DDBJ databases">
        <title>Comparative genome analysis of nirS-carrying Bradyrhizobium sp. strains.</title>
        <authorList>
            <person name="Ishii S."/>
            <person name="Jang J."/>
            <person name="Nishizawa T."/>
            <person name="Senoo K."/>
        </authorList>
    </citation>
    <scope>NUCLEOTIDE SEQUENCE [LARGE SCALE GENOMIC DNA]</scope>
    <source>
        <strain evidence="4 5">TSA1</strain>
    </source>
</reference>
<dbReference type="InterPro" id="IPR002563">
    <property type="entry name" value="Flavin_Rdtase-like_dom"/>
</dbReference>
<dbReference type="SUPFAM" id="SSF50475">
    <property type="entry name" value="FMN-binding split barrel"/>
    <property type="match status" value="1"/>
</dbReference>
<accession>A0A2M6UET8</accession>
<dbReference type="AlphaFoldDB" id="A0A2M6UET8"/>
<evidence type="ECO:0000256" key="2">
    <source>
        <dbReference type="ARBA" id="ARBA00023002"/>
    </source>
</evidence>
<dbReference type="GO" id="GO:0042602">
    <property type="term" value="F:riboflavin reductase (NADPH) activity"/>
    <property type="evidence" value="ECO:0007669"/>
    <property type="project" value="TreeGrafter"/>
</dbReference>
<dbReference type="PANTHER" id="PTHR30466:SF11">
    <property type="entry name" value="FLAVIN-DEPENDENT MONOOXYGENASE, REDUCTASE SUBUNIT HSAB"/>
    <property type="match status" value="1"/>
</dbReference>